<reference evidence="1 2" key="2">
    <citation type="journal article" date="2022" name="Mol. Ecol. Resour.">
        <title>The genomes of chicory, endive, great burdock and yacon provide insights into Asteraceae paleo-polyploidization history and plant inulin production.</title>
        <authorList>
            <person name="Fan W."/>
            <person name="Wang S."/>
            <person name="Wang H."/>
            <person name="Wang A."/>
            <person name="Jiang F."/>
            <person name="Liu H."/>
            <person name="Zhao H."/>
            <person name="Xu D."/>
            <person name="Zhang Y."/>
        </authorList>
    </citation>
    <scope>NUCLEOTIDE SEQUENCE [LARGE SCALE GENOMIC DNA]</scope>
    <source>
        <strain evidence="2">cv. Yunnan</strain>
        <tissue evidence="1">Leaves</tissue>
    </source>
</reference>
<dbReference type="EMBL" id="CM042024">
    <property type="protein sequence ID" value="KAI3811167.1"/>
    <property type="molecule type" value="Genomic_DNA"/>
</dbReference>
<evidence type="ECO:0000313" key="1">
    <source>
        <dbReference type="EMBL" id="KAI3811167.1"/>
    </source>
</evidence>
<sequence>MAAVCTLSLPSRTTTLTSLLRNSPLCPLLVCCHHRSPPPLTVTTIRPLSSSSSLLRIASGLVTGYENVAKNSPIEEVSEQPKNLDAAVDATVAAFEAVEVQVVKKLSEMSRVPFLDVQALLRSEDKE</sequence>
<gene>
    <name evidence="1" type="ORF">L1987_20885</name>
</gene>
<comment type="caution">
    <text evidence="1">The sequence shown here is derived from an EMBL/GenBank/DDBJ whole genome shotgun (WGS) entry which is preliminary data.</text>
</comment>
<reference evidence="2" key="1">
    <citation type="journal article" date="2022" name="Mol. Ecol. Resour.">
        <title>The genomes of chicory, endive, great burdock and yacon provide insights into Asteraceae palaeo-polyploidization history and plant inulin production.</title>
        <authorList>
            <person name="Fan W."/>
            <person name="Wang S."/>
            <person name="Wang H."/>
            <person name="Wang A."/>
            <person name="Jiang F."/>
            <person name="Liu H."/>
            <person name="Zhao H."/>
            <person name="Xu D."/>
            <person name="Zhang Y."/>
        </authorList>
    </citation>
    <scope>NUCLEOTIDE SEQUENCE [LARGE SCALE GENOMIC DNA]</scope>
    <source>
        <strain evidence="2">cv. Yunnan</strain>
    </source>
</reference>
<keyword evidence="2" id="KW-1185">Reference proteome</keyword>
<protein>
    <submittedName>
        <fullName evidence="1">Uncharacterized protein</fullName>
    </submittedName>
</protein>
<evidence type="ECO:0000313" key="2">
    <source>
        <dbReference type="Proteomes" id="UP001056120"/>
    </source>
</evidence>
<organism evidence="1 2">
    <name type="scientific">Smallanthus sonchifolius</name>
    <dbReference type="NCBI Taxonomy" id="185202"/>
    <lineage>
        <taxon>Eukaryota</taxon>
        <taxon>Viridiplantae</taxon>
        <taxon>Streptophyta</taxon>
        <taxon>Embryophyta</taxon>
        <taxon>Tracheophyta</taxon>
        <taxon>Spermatophyta</taxon>
        <taxon>Magnoliopsida</taxon>
        <taxon>eudicotyledons</taxon>
        <taxon>Gunneridae</taxon>
        <taxon>Pentapetalae</taxon>
        <taxon>asterids</taxon>
        <taxon>campanulids</taxon>
        <taxon>Asterales</taxon>
        <taxon>Asteraceae</taxon>
        <taxon>Asteroideae</taxon>
        <taxon>Heliantheae alliance</taxon>
        <taxon>Millerieae</taxon>
        <taxon>Smallanthus</taxon>
    </lineage>
</organism>
<accession>A0ACB9IVW6</accession>
<name>A0ACB9IVW6_9ASTR</name>
<proteinExistence type="predicted"/>
<dbReference type="Proteomes" id="UP001056120">
    <property type="component" value="Linkage Group LG07"/>
</dbReference>